<gene>
    <name evidence="2" type="ORF">BV898_06518</name>
</gene>
<dbReference type="AlphaFoldDB" id="A0A1W0WWG5"/>
<proteinExistence type="predicted"/>
<dbReference type="EMBL" id="MTYJ01000038">
    <property type="protein sequence ID" value="OQV19531.1"/>
    <property type="molecule type" value="Genomic_DNA"/>
</dbReference>
<keyword evidence="1" id="KW-0812">Transmembrane</keyword>
<feature type="transmembrane region" description="Helical" evidence="1">
    <location>
        <begin position="114"/>
        <end position="139"/>
    </location>
</feature>
<accession>A0A1W0WWG5</accession>
<keyword evidence="1" id="KW-0472">Membrane</keyword>
<protein>
    <recommendedName>
        <fullName evidence="4">Gustatory receptor</fullName>
    </recommendedName>
</protein>
<sequence>MWLFMCTLPFCLSQTIYIIVWINGKIVAEATEKLRRNVIELLGMSSADKYLHRDYCLCAEELQRQLEVYVELFDFIRLLTDTLGSVYLAMYILDVVSMLSFVGVLAGYHLETPAINILVTLLGSLVFALYVVFVATPFAKCHQQSMQIEQGVVTLAHRWLPMTKTEKGRCLFVILDTFRITCEKQPITFYAGHVLHVTTGMILKTLTYVASIALIVKELLIKSEESLNHHCPEIPATNINTNDSLRE</sequence>
<dbReference type="Proteomes" id="UP000192578">
    <property type="component" value="Unassembled WGS sequence"/>
</dbReference>
<organism evidence="2 3">
    <name type="scientific">Hypsibius exemplaris</name>
    <name type="common">Freshwater tardigrade</name>
    <dbReference type="NCBI Taxonomy" id="2072580"/>
    <lineage>
        <taxon>Eukaryota</taxon>
        <taxon>Metazoa</taxon>
        <taxon>Ecdysozoa</taxon>
        <taxon>Tardigrada</taxon>
        <taxon>Eutardigrada</taxon>
        <taxon>Parachela</taxon>
        <taxon>Hypsibioidea</taxon>
        <taxon>Hypsibiidae</taxon>
        <taxon>Hypsibius</taxon>
    </lineage>
</organism>
<name>A0A1W0WWG5_HYPEX</name>
<evidence type="ECO:0000313" key="3">
    <source>
        <dbReference type="Proteomes" id="UP000192578"/>
    </source>
</evidence>
<evidence type="ECO:0008006" key="4">
    <source>
        <dbReference type="Google" id="ProtNLM"/>
    </source>
</evidence>
<evidence type="ECO:0000256" key="1">
    <source>
        <dbReference type="SAM" id="Phobius"/>
    </source>
</evidence>
<feature type="transmembrane region" description="Helical" evidence="1">
    <location>
        <begin position="86"/>
        <end position="108"/>
    </location>
</feature>
<keyword evidence="1" id="KW-1133">Transmembrane helix</keyword>
<evidence type="ECO:0000313" key="2">
    <source>
        <dbReference type="EMBL" id="OQV19531.1"/>
    </source>
</evidence>
<keyword evidence="3" id="KW-1185">Reference proteome</keyword>
<reference evidence="3" key="1">
    <citation type="submission" date="2017-01" db="EMBL/GenBank/DDBJ databases">
        <title>Comparative genomics of anhydrobiosis in the tardigrade Hypsibius dujardini.</title>
        <authorList>
            <person name="Yoshida Y."/>
            <person name="Koutsovoulos G."/>
            <person name="Laetsch D."/>
            <person name="Stevens L."/>
            <person name="Kumar S."/>
            <person name="Horikawa D."/>
            <person name="Ishino K."/>
            <person name="Komine S."/>
            <person name="Tomita M."/>
            <person name="Blaxter M."/>
            <person name="Arakawa K."/>
        </authorList>
    </citation>
    <scope>NUCLEOTIDE SEQUENCE [LARGE SCALE GENOMIC DNA]</scope>
    <source>
        <strain evidence="3">Z151</strain>
    </source>
</reference>
<comment type="caution">
    <text evidence="2">The sequence shown here is derived from an EMBL/GenBank/DDBJ whole genome shotgun (WGS) entry which is preliminary data.</text>
</comment>